<dbReference type="OMA" id="EFLPYHW"/>
<keyword evidence="4 8" id="KW-0853">WD repeat</keyword>
<evidence type="ECO:0000256" key="6">
    <source>
        <dbReference type="ARBA" id="ARBA00023242"/>
    </source>
</evidence>
<evidence type="ECO:0000256" key="3">
    <source>
        <dbReference type="ARBA" id="ARBA00022552"/>
    </source>
</evidence>
<evidence type="ECO:0000256" key="9">
    <source>
        <dbReference type="SAM" id="MobiDB-lite"/>
    </source>
</evidence>
<dbReference type="Proteomes" id="UP000070544">
    <property type="component" value="Unassembled WGS sequence"/>
</dbReference>
<dbReference type="SMART" id="SM00320">
    <property type="entry name" value="WD40"/>
    <property type="match status" value="5"/>
</dbReference>
<dbReference type="GO" id="GO:0000480">
    <property type="term" value="P:endonucleolytic cleavage in 5'-ETS of tricistronic rRNA transcript (SSU-rRNA, 5.8S rRNA, LSU-rRNA)"/>
    <property type="evidence" value="ECO:0007669"/>
    <property type="project" value="EnsemblFungi"/>
</dbReference>
<reference evidence="11 12" key="1">
    <citation type="journal article" date="2015" name="Genome Biol. Evol.">
        <title>Phylogenomic analyses indicate that early fungi evolved digesting cell walls of algal ancestors of land plants.</title>
        <authorList>
            <person name="Chang Y."/>
            <person name="Wang S."/>
            <person name="Sekimoto S."/>
            <person name="Aerts A.L."/>
            <person name="Choi C."/>
            <person name="Clum A."/>
            <person name="LaButti K.M."/>
            <person name="Lindquist E.A."/>
            <person name="Yee Ngan C."/>
            <person name="Ohm R.A."/>
            <person name="Salamov A.A."/>
            <person name="Grigoriev I.V."/>
            <person name="Spatafora J.W."/>
            <person name="Berbee M.L."/>
        </authorList>
    </citation>
    <scope>NUCLEOTIDE SEQUENCE [LARGE SCALE GENOMIC DNA]</scope>
    <source>
        <strain evidence="11 12">JEL478</strain>
    </source>
</reference>
<feature type="compositionally biased region" description="Basic and acidic residues" evidence="9">
    <location>
        <begin position="1"/>
        <end position="12"/>
    </location>
</feature>
<evidence type="ECO:0000256" key="1">
    <source>
        <dbReference type="ARBA" id="ARBA00004099"/>
    </source>
</evidence>
<keyword evidence="5" id="KW-0677">Repeat</keyword>
<evidence type="ECO:0000256" key="2">
    <source>
        <dbReference type="ARBA" id="ARBA00004604"/>
    </source>
</evidence>
<dbReference type="STRING" id="1344416.A0A139A1T6"/>
<dbReference type="InterPro" id="IPR015943">
    <property type="entry name" value="WD40/YVTN_repeat-like_dom_sf"/>
</dbReference>
<evidence type="ECO:0000259" key="10">
    <source>
        <dbReference type="SMART" id="SM01033"/>
    </source>
</evidence>
<dbReference type="GO" id="GO:0000447">
    <property type="term" value="P:endonucleolytic cleavage in ITS1 to separate SSU-rRNA from 5.8S rRNA and LSU-rRNA from tricistronic rRNA transcript (SSU-rRNA, 5.8S rRNA, LSU-rRNA)"/>
    <property type="evidence" value="ECO:0007669"/>
    <property type="project" value="EnsemblFungi"/>
</dbReference>
<dbReference type="GO" id="GO:0000472">
    <property type="term" value="P:endonucleolytic cleavage to generate mature 5'-end of SSU-rRNA from (SSU-rRNA, 5.8S rRNA, LSU-rRNA)"/>
    <property type="evidence" value="ECO:0007669"/>
    <property type="project" value="EnsemblFungi"/>
</dbReference>
<accession>A0A139A1T6</accession>
<feature type="domain" description="BING4 C-terminal" evidence="10">
    <location>
        <begin position="361"/>
        <end position="440"/>
    </location>
</feature>
<dbReference type="InterPro" id="IPR040315">
    <property type="entry name" value="WDR46/Utp7"/>
</dbReference>
<keyword evidence="6" id="KW-0539">Nucleus</keyword>
<dbReference type="PROSITE" id="PS50294">
    <property type="entry name" value="WD_REPEATS_REGION"/>
    <property type="match status" value="1"/>
</dbReference>
<dbReference type="OrthoDB" id="10251154at2759"/>
<dbReference type="Pfam" id="PF08149">
    <property type="entry name" value="BING4CT"/>
    <property type="match status" value="1"/>
</dbReference>
<dbReference type="InterPro" id="IPR012952">
    <property type="entry name" value="BING4_C_dom"/>
</dbReference>
<feature type="compositionally biased region" description="Basic and acidic residues" evidence="9">
    <location>
        <begin position="509"/>
        <end position="532"/>
    </location>
</feature>
<dbReference type="PANTHER" id="PTHR14085">
    <property type="entry name" value="WD-REPEAT PROTEIN BING4"/>
    <property type="match status" value="1"/>
</dbReference>
<name>A0A139A1T6_GONPJ</name>
<sequence>MDQSKSLDEGKSAKGKKKGGRDNLPKVPKELLDKYARSENGVKVKRSATDKKLSGNLKRLQHQTDEAVASAARTEALLPEEVGFLVAEGMEKTYKFSQQEIRENVDLNTSAKNFELKLDQFGPYKIDYTRNGKFLVIAGRKGHLASFDWQKGRLAFEIHLKETLRDVCYLHNETMLAVAQKKHVYVYDKTGAELHSMRKHIDVERLEFLPYHFLLASVGNSGYLRYQDTSTGAFVAELRTKLGRCEVMAQNPYNAVMNLGHSNGVVTMWAPSVQTPLVKMLCHRGPVKAVAVDKGGYYMATAGLDAQLKIWDVRTFKPVHEYFTPTPAETLSISHTGLLAVGYGPHVAIWKDAFKTKQKSPYMTHFIPSQSVTRARFCPFEDVLGISHTGGFSSLIVPGAGEPNFDALEANPYETAKQRKEREVRQLLDKLQPDMITLNPDFIGGVERSAGEMQKEERKIAFEANHAKEGTAYTPFAKKRGKASKLKRYLNGQSNVIDGKREALREKLETERKEREMAKKREEQRKKMGKDAEEVDVFQRFANNKRKRV</sequence>
<comment type="subcellular location">
    <subcellularLocation>
        <location evidence="2">Nucleus</location>
        <location evidence="2">Nucleolus</location>
    </subcellularLocation>
</comment>
<dbReference type="Pfam" id="PF00400">
    <property type="entry name" value="WD40"/>
    <property type="match status" value="1"/>
</dbReference>
<evidence type="ECO:0000256" key="8">
    <source>
        <dbReference type="PROSITE-ProRule" id="PRU00221"/>
    </source>
</evidence>
<dbReference type="PANTHER" id="PTHR14085:SF3">
    <property type="entry name" value="WD REPEAT-CONTAINING PROTEIN 46"/>
    <property type="match status" value="1"/>
</dbReference>
<dbReference type="GO" id="GO:0030686">
    <property type="term" value="C:90S preribosome"/>
    <property type="evidence" value="ECO:0007669"/>
    <property type="project" value="TreeGrafter"/>
</dbReference>
<dbReference type="GO" id="GO:0030688">
    <property type="term" value="C:preribosome, small subunit precursor"/>
    <property type="evidence" value="ECO:0007669"/>
    <property type="project" value="EnsemblFungi"/>
</dbReference>
<keyword evidence="12" id="KW-1185">Reference proteome</keyword>
<evidence type="ECO:0000256" key="5">
    <source>
        <dbReference type="ARBA" id="ARBA00022737"/>
    </source>
</evidence>
<feature type="region of interest" description="Disordered" evidence="9">
    <location>
        <begin position="1"/>
        <end position="50"/>
    </location>
</feature>
<evidence type="ECO:0000313" key="11">
    <source>
        <dbReference type="EMBL" id="KXS10732.1"/>
    </source>
</evidence>
<dbReference type="Gene3D" id="2.130.10.10">
    <property type="entry name" value="YVTN repeat-like/Quinoprotein amine dehydrogenase"/>
    <property type="match status" value="2"/>
</dbReference>
<gene>
    <name evidence="11" type="ORF">M427DRAFT_464637</name>
</gene>
<feature type="repeat" description="WD" evidence="8">
    <location>
        <begin position="280"/>
        <end position="321"/>
    </location>
</feature>
<dbReference type="InterPro" id="IPR036322">
    <property type="entry name" value="WD40_repeat_dom_sf"/>
</dbReference>
<comment type="function">
    <text evidence="1">Involved in nucleolar processing of pre-18S ribosomal RNA.</text>
</comment>
<dbReference type="PROSITE" id="PS00678">
    <property type="entry name" value="WD_REPEATS_1"/>
    <property type="match status" value="1"/>
</dbReference>
<keyword evidence="3" id="KW-0698">rRNA processing</keyword>
<organism evidence="11 12">
    <name type="scientific">Gonapodya prolifera (strain JEL478)</name>
    <name type="common">Monoblepharis prolifera</name>
    <dbReference type="NCBI Taxonomy" id="1344416"/>
    <lineage>
        <taxon>Eukaryota</taxon>
        <taxon>Fungi</taxon>
        <taxon>Fungi incertae sedis</taxon>
        <taxon>Chytridiomycota</taxon>
        <taxon>Chytridiomycota incertae sedis</taxon>
        <taxon>Monoblepharidomycetes</taxon>
        <taxon>Monoblepharidales</taxon>
        <taxon>Gonapodyaceae</taxon>
        <taxon>Gonapodya</taxon>
    </lineage>
</organism>
<feature type="compositionally biased region" description="Basic and acidic residues" evidence="9">
    <location>
        <begin position="20"/>
        <end position="50"/>
    </location>
</feature>
<evidence type="ECO:0000256" key="7">
    <source>
        <dbReference type="ARBA" id="ARBA00076453"/>
    </source>
</evidence>
<dbReference type="FunFam" id="2.130.10.10:FF:000378">
    <property type="entry name" value="U3 small nucleolar RNA-associated protein 7"/>
    <property type="match status" value="1"/>
</dbReference>
<dbReference type="SMART" id="SM01033">
    <property type="entry name" value="BING4CT"/>
    <property type="match status" value="1"/>
</dbReference>
<dbReference type="SUPFAM" id="SSF50978">
    <property type="entry name" value="WD40 repeat-like"/>
    <property type="match status" value="1"/>
</dbReference>
<dbReference type="GO" id="GO:0032040">
    <property type="term" value="C:small-subunit processome"/>
    <property type="evidence" value="ECO:0007669"/>
    <property type="project" value="EnsemblFungi"/>
</dbReference>
<dbReference type="EMBL" id="KQ965816">
    <property type="protein sequence ID" value="KXS10732.1"/>
    <property type="molecule type" value="Genomic_DNA"/>
</dbReference>
<dbReference type="AlphaFoldDB" id="A0A139A1T6"/>
<dbReference type="InterPro" id="IPR001680">
    <property type="entry name" value="WD40_rpt"/>
</dbReference>
<dbReference type="InterPro" id="IPR019775">
    <property type="entry name" value="WD40_repeat_CS"/>
</dbReference>
<protein>
    <recommendedName>
        <fullName evidence="7">U three protein 7</fullName>
    </recommendedName>
</protein>
<evidence type="ECO:0000313" key="12">
    <source>
        <dbReference type="Proteomes" id="UP000070544"/>
    </source>
</evidence>
<dbReference type="PROSITE" id="PS50082">
    <property type="entry name" value="WD_REPEATS_2"/>
    <property type="match status" value="1"/>
</dbReference>
<feature type="region of interest" description="Disordered" evidence="9">
    <location>
        <begin position="509"/>
        <end position="534"/>
    </location>
</feature>
<proteinExistence type="predicted"/>
<evidence type="ECO:0000256" key="4">
    <source>
        <dbReference type="ARBA" id="ARBA00022574"/>
    </source>
</evidence>